<dbReference type="PANTHER" id="PTHR44489">
    <property type="match status" value="1"/>
</dbReference>
<dbReference type="PROSITE" id="PS50294">
    <property type="entry name" value="WD_REPEATS_REGION"/>
    <property type="match status" value="1"/>
</dbReference>
<gene>
    <name evidence="7" type="ORF">SAY87_012743</name>
</gene>
<dbReference type="Gene3D" id="2.130.10.10">
    <property type="entry name" value="YVTN repeat-like/Quinoprotein amine dehydrogenase"/>
    <property type="match status" value="2"/>
</dbReference>
<keyword evidence="1 5" id="KW-0479">Metal-binding</keyword>
<comment type="caution">
    <text evidence="7">The sequence shown here is derived from an EMBL/GenBank/DDBJ whole genome shotgun (WGS) entry which is preliminary data.</text>
</comment>
<dbReference type="PROSITE" id="PS50082">
    <property type="entry name" value="WD_REPEATS_2"/>
    <property type="match status" value="2"/>
</dbReference>
<dbReference type="SMART" id="SM00320">
    <property type="entry name" value="WD40"/>
    <property type="match status" value="2"/>
</dbReference>
<evidence type="ECO:0000313" key="7">
    <source>
        <dbReference type="EMBL" id="KAK4746431.1"/>
    </source>
</evidence>
<dbReference type="GO" id="GO:0008270">
    <property type="term" value="F:zinc ion binding"/>
    <property type="evidence" value="ECO:0007669"/>
    <property type="project" value="UniProtKB-KW"/>
</dbReference>
<reference evidence="7 8" key="1">
    <citation type="journal article" date="2023" name="Hortic Res">
        <title>Pangenome of water caltrop reveals structural variations and asymmetric subgenome divergence after allopolyploidization.</title>
        <authorList>
            <person name="Zhang X."/>
            <person name="Chen Y."/>
            <person name="Wang L."/>
            <person name="Yuan Y."/>
            <person name="Fang M."/>
            <person name="Shi L."/>
            <person name="Lu R."/>
            <person name="Comes H.P."/>
            <person name="Ma Y."/>
            <person name="Chen Y."/>
            <person name="Huang G."/>
            <person name="Zhou Y."/>
            <person name="Zheng Z."/>
            <person name="Qiu Y."/>
        </authorList>
    </citation>
    <scope>NUCLEOTIDE SEQUENCE [LARGE SCALE GENOMIC DNA]</scope>
    <source>
        <tissue evidence="7">Roots</tissue>
    </source>
</reference>
<dbReference type="InterPro" id="IPR015943">
    <property type="entry name" value="WD40/YVTN_repeat-like_dom_sf"/>
</dbReference>
<dbReference type="SUPFAM" id="SSF50978">
    <property type="entry name" value="WD40 repeat-like"/>
    <property type="match status" value="1"/>
</dbReference>
<feature type="repeat" description="WD" evidence="4">
    <location>
        <begin position="250"/>
        <end position="279"/>
    </location>
</feature>
<proteinExistence type="predicted"/>
<keyword evidence="2 5" id="KW-0863">Zinc-finger</keyword>
<evidence type="ECO:0000256" key="1">
    <source>
        <dbReference type="ARBA" id="ARBA00022723"/>
    </source>
</evidence>
<dbReference type="PANTHER" id="PTHR44489:SF14">
    <property type="entry name" value="ZINC FINGER CCCH DOMAIN-CONTAINING PROTEIN 59-RELATED"/>
    <property type="match status" value="1"/>
</dbReference>
<evidence type="ECO:0000256" key="4">
    <source>
        <dbReference type="PROSITE-ProRule" id="PRU00221"/>
    </source>
</evidence>
<dbReference type="AlphaFoldDB" id="A0AAN7GLF6"/>
<dbReference type="PROSITE" id="PS50103">
    <property type="entry name" value="ZF_C3H1"/>
    <property type="match status" value="2"/>
</dbReference>
<accession>A0AAN7GLF6</accession>
<evidence type="ECO:0000256" key="5">
    <source>
        <dbReference type="PROSITE-ProRule" id="PRU00723"/>
    </source>
</evidence>
<dbReference type="InterPro" id="IPR036855">
    <property type="entry name" value="Znf_CCCH_sf"/>
</dbReference>
<name>A0AAN7GLF6_9MYRT</name>
<feature type="zinc finger region" description="C3H1-type" evidence="5">
    <location>
        <begin position="10"/>
        <end position="36"/>
    </location>
</feature>
<keyword evidence="8" id="KW-1185">Reference proteome</keyword>
<sequence>MFNKRVKPLPSKTKVCTYSLKGRYNRNPCRFLHSKPLQNASHNEVSHFTLSEGHGASKKTRENYDLKSRDRLCCHWASGTCIKGDTCLFQHSWFRGEGFDLLAALERHEKGITGIGWPSGSDKLYTGGKDGAVMIWDCHTGQCTNKVDMGSEVGSLICKDGWVFIGLQNIIKAWNIQTATAFDLEFAAGLAYCFAIKDNLLFAGCKNGHILTWRVSYPSSPPQLIATLEGQCCGLHGLGHIDNLMCITTFQGHTDVVMSLLCWEQYLLSCSLDGTVKVWAASSLGGCNLEVIYSHCEEIGVIALNGIHDTERKPILLASCNDDTVHAYRFQCYKLLPQVPSFSLEKAVEVDRRTEIVHADSLSSS</sequence>
<keyword evidence="4" id="KW-0853">WD repeat</keyword>
<evidence type="ECO:0000256" key="3">
    <source>
        <dbReference type="ARBA" id="ARBA00022833"/>
    </source>
</evidence>
<feature type="zinc finger region" description="C3H1-type" evidence="5">
    <location>
        <begin position="67"/>
        <end position="94"/>
    </location>
</feature>
<keyword evidence="3 5" id="KW-0862">Zinc</keyword>
<organism evidence="7 8">
    <name type="scientific">Trapa incisa</name>
    <dbReference type="NCBI Taxonomy" id="236973"/>
    <lineage>
        <taxon>Eukaryota</taxon>
        <taxon>Viridiplantae</taxon>
        <taxon>Streptophyta</taxon>
        <taxon>Embryophyta</taxon>
        <taxon>Tracheophyta</taxon>
        <taxon>Spermatophyta</taxon>
        <taxon>Magnoliopsida</taxon>
        <taxon>eudicotyledons</taxon>
        <taxon>Gunneridae</taxon>
        <taxon>Pentapetalae</taxon>
        <taxon>rosids</taxon>
        <taxon>malvids</taxon>
        <taxon>Myrtales</taxon>
        <taxon>Lythraceae</taxon>
        <taxon>Trapa</taxon>
    </lineage>
</organism>
<dbReference type="InterPro" id="IPR000571">
    <property type="entry name" value="Znf_CCCH"/>
</dbReference>
<protein>
    <recommendedName>
        <fullName evidence="6">C3H1-type domain-containing protein</fullName>
    </recommendedName>
</protein>
<dbReference type="Pfam" id="PF00400">
    <property type="entry name" value="WD40"/>
    <property type="match status" value="2"/>
</dbReference>
<evidence type="ECO:0000259" key="6">
    <source>
        <dbReference type="PROSITE" id="PS50103"/>
    </source>
</evidence>
<evidence type="ECO:0000313" key="8">
    <source>
        <dbReference type="Proteomes" id="UP001345219"/>
    </source>
</evidence>
<feature type="domain" description="C3H1-type" evidence="6">
    <location>
        <begin position="67"/>
        <end position="94"/>
    </location>
</feature>
<dbReference type="InterPro" id="IPR044715">
    <property type="entry name" value="WDR86-like"/>
</dbReference>
<evidence type="ECO:0000256" key="2">
    <source>
        <dbReference type="ARBA" id="ARBA00022771"/>
    </source>
</evidence>
<feature type="repeat" description="WD" evidence="4">
    <location>
        <begin position="105"/>
        <end position="146"/>
    </location>
</feature>
<dbReference type="InterPro" id="IPR001680">
    <property type="entry name" value="WD40_rpt"/>
</dbReference>
<dbReference type="InterPro" id="IPR036322">
    <property type="entry name" value="WD40_repeat_dom_sf"/>
</dbReference>
<feature type="domain" description="C3H1-type" evidence="6">
    <location>
        <begin position="10"/>
        <end position="36"/>
    </location>
</feature>
<dbReference type="SUPFAM" id="SSF90229">
    <property type="entry name" value="CCCH zinc finger"/>
    <property type="match status" value="1"/>
</dbReference>
<dbReference type="Proteomes" id="UP001345219">
    <property type="component" value="Chromosome 10"/>
</dbReference>
<dbReference type="SMART" id="SM00356">
    <property type="entry name" value="ZnF_C3H1"/>
    <property type="match status" value="2"/>
</dbReference>
<dbReference type="EMBL" id="JAXIOK010000021">
    <property type="protein sequence ID" value="KAK4746431.1"/>
    <property type="molecule type" value="Genomic_DNA"/>
</dbReference>